<dbReference type="SMART" id="SM00248">
    <property type="entry name" value="ANK"/>
    <property type="match status" value="5"/>
</dbReference>
<evidence type="ECO:0000256" key="11">
    <source>
        <dbReference type="ARBA" id="ARBA00023158"/>
    </source>
</evidence>
<name>A0A3B5KJ08_TAKRU</name>
<evidence type="ECO:0000313" key="16">
    <source>
        <dbReference type="Ensembl" id="ENSTRUP00000056025.2"/>
    </source>
</evidence>
<dbReference type="Proteomes" id="UP000005226">
    <property type="component" value="Chromosome 9"/>
</dbReference>
<organism evidence="16 17">
    <name type="scientific">Takifugu rubripes</name>
    <name type="common">Japanese pufferfish</name>
    <name type="synonym">Fugu rubripes</name>
    <dbReference type="NCBI Taxonomy" id="31033"/>
    <lineage>
        <taxon>Eukaryota</taxon>
        <taxon>Metazoa</taxon>
        <taxon>Chordata</taxon>
        <taxon>Craniata</taxon>
        <taxon>Vertebrata</taxon>
        <taxon>Euteleostomi</taxon>
        <taxon>Actinopterygii</taxon>
        <taxon>Neopterygii</taxon>
        <taxon>Teleostei</taxon>
        <taxon>Neoteleostei</taxon>
        <taxon>Acanthomorphata</taxon>
        <taxon>Eupercaria</taxon>
        <taxon>Tetraodontiformes</taxon>
        <taxon>Tetradontoidea</taxon>
        <taxon>Tetraodontidae</taxon>
        <taxon>Takifugu</taxon>
    </lineage>
</organism>
<evidence type="ECO:0000256" key="1">
    <source>
        <dbReference type="ARBA" id="ARBA00004496"/>
    </source>
</evidence>
<dbReference type="PANTHER" id="PTHR24157">
    <property type="entry name" value="ANKYRIN REPEAT, SAM AND BASIC LEUCINE ZIPPER DOMAIN-CONTAINING PROTEIN 1"/>
    <property type="match status" value="1"/>
</dbReference>
<dbReference type="Pfam" id="PF00023">
    <property type="entry name" value="Ank"/>
    <property type="match status" value="1"/>
</dbReference>
<dbReference type="InterPro" id="IPR002110">
    <property type="entry name" value="Ankyrin_rpt"/>
</dbReference>
<feature type="domain" description="SAM" evidence="15">
    <location>
        <begin position="267"/>
        <end position="330"/>
    </location>
</feature>
<keyword evidence="4" id="KW-0217">Developmental protein</keyword>
<comment type="subcellular location">
    <subcellularLocation>
        <location evidence="1">Cytoplasm</location>
    </subcellularLocation>
</comment>
<reference evidence="16" key="3">
    <citation type="submission" date="2025-09" db="UniProtKB">
        <authorList>
            <consortium name="Ensembl"/>
        </authorList>
    </citation>
    <scope>IDENTIFICATION</scope>
</reference>
<protein>
    <recommendedName>
        <fullName evidence="3">Ankyrin repeat, SAM and basic leucine zipper domain-containing protein 1</fullName>
    </recommendedName>
    <alternativeName>
        <fullName evidence="13">Germ cell-specific ankyrin, SAM and basic leucine zipper domain-containing protein</fullName>
    </alternativeName>
</protein>
<dbReference type="Gene3D" id="1.10.150.50">
    <property type="entry name" value="Transcription Factor, Ets-1"/>
    <property type="match status" value="1"/>
</dbReference>
<dbReference type="InterPro" id="IPR042650">
    <property type="entry name" value="Asz1_SAM"/>
</dbReference>
<keyword evidence="9" id="KW-0744">Spermatogenesis</keyword>
<dbReference type="STRING" id="31033.ENSTRUP00000056025"/>
<dbReference type="GO" id="GO:0030154">
    <property type="term" value="P:cell differentiation"/>
    <property type="evidence" value="ECO:0007669"/>
    <property type="project" value="UniProtKB-KW"/>
</dbReference>
<evidence type="ECO:0000259" key="15">
    <source>
        <dbReference type="PROSITE" id="PS50105"/>
    </source>
</evidence>
<keyword evidence="7" id="KW-0677">Repeat</keyword>
<evidence type="ECO:0000313" key="17">
    <source>
        <dbReference type="Proteomes" id="UP000005226"/>
    </source>
</evidence>
<gene>
    <name evidence="16" type="primary">asz1</name>
</gene>
<evidence type="ECO:0000256" key="8">
    <source>
        <dbReference type="ARBA" id="ARBA00022782"/>
    </source>
</evidence>
<dbReference type="GO" id="GO:0031047">
    <property type="term" value="P:regulatory ncRNA-mediated gene silencing"/>
    <property type="evidence" value="ECO:0007669"/>
    <property type="project" value="UniProtKB-KW"/>
</dbReference>
<dbReference type="PROSITE" id="PS50297">
    <property type="entry name" value="ANK_REP_REGION"/>
    <property type="match status" value="2"/>
</dbReference>
<dbReference type="PANTHER" id="PTHR24157:SF3">
    <property type="entry name" value="ANKYRIN REPEAT, SAM AND BASIC LEUCINE ZIPPER DOMAIN-CONTAINING PROTEIN 1"/>
    <property type="match status" value="1"/>
</dbReference>
<keyword evidence="10 14" id="KW-0040">ANK repeat</keyword>
<dbReference type="GO" id="GO:0007283">
    <property type="term" value="P:spermatogenesis"/>
    <property type="evidence" value="ECO:0007669"/>
    <property type="project" value="UniProtKB-KW"/>
</dbReference>
<keyword evidence="6" id="KW-0597">Phosphoprotein</keyword>
<dbReference type="Ensembl" id="ENSTRUT00000049828.2">
    <property type="protein sequence ID" value="ENSTRUP00000056025.2"/>
    <property type="gene ID" value="ENSTRUG00000017140.3"/>
</dbReference>
<evidence type="ECO:0000256" key="3">
    <source>
        <dbReference type="ARBA" id="ARBA00020117"/>
    </source>
</evidence>
<feature type="repeat" description="ANK" evidence="14">
    <location>
        <begin position="177"/>
        <end position="209"/>
    </location>
</feature>
<evidence type="ECO:0000256" key="12">
    <source>
        <dbReference type="ARBA" id="ARBA00023254"/>
    </source>
</evidence>
<reference evidence="16" key="2">
    <citation type="submission" date="2025-08" db="UniProtKB">
        <authorList>
            <consortium name="Ensembl"/>
        </authorList>
    </citation>
    <scope>IDENTIFICATION</scope>
</reference>
<evidence type="ECO:0000256" key="7">
    <source>
        <dbReference type="ARBA" id="ARBA00022737"/>
    </source>
</evidence>
<dbReference type="OMA" id="PFMFACR"/>
<keyword evidence="5" id="KW-0963">Cytoplasm</keyword>
<dbReference type="SMART" id="SM00454">
    <property type="entry name" value="SAM"/>
    <property type="match status" value="1"/>
</dbReference>
<dbReference type="GeneTree" id="ENSGT00880000138051"/>
<evidence type="ECO:0000256" key="4">
    <source>
        <dbReference type="ARBA" id="ARBA00022473"/>
    </source>
</evidence>
<evidence type="ECO:0000256" key="9">
    <source>
        <dbReference type="ARBA" id="ARBA00022871"/>
    </source>
</evidence>
<dbReference type="SUPFAM" id="SSF48403">
    <property type="entry name" value="Ankyrin repeat"/>
    <property type="match status" value="1"/>
</dbReference>
<dbReference type="PROSITE" id="PS50088">
    <property type="entry name" value="ANK_REPEAT"/>
    <property type="match status" value="2"/>
</dbReference>
<evidence type="ECO:0000256" key="10">
    <source>
        <dbReference type="ARBA" id="ARBA00023043"/>
    </source>
</evidence>
<keyword evidence="17" id="KW-1185">Reference proteome</keyword>
<evidence type="ECO:0000256" key="13">
    <source>
        <dbReference type="ARBA" id="ARBA00030354"/>
    </source>
</evidence>
<comment type="subunit">
    <text evidence="2">Interacts with DDX4, PIWIL1, RANBP9 and TDRD1.</text>
</comment>
<sequence>MDNAYPAGEESDFSDDEWDIGTSYEKTPRVQDLDAVASGEGDVVTLKRAITNGDIETVTQLLDKGLDVETRLNFEWTPLMCAVNVANYNLSKLLLDRGANASFHKDHWTVLMACITASAKEDRIARCVELLLSRNADPNMVDRSRMSCLMFAAKSGYSKVINLLMSYGAEINAQDDYGYTALSIAVQHGRQEAVLKLLQLGADKTLTTKTGKSPADLAIIIKNPQMGKILASSPHVWMSQASDSMEDALSQLFMTNSEAPSAKECVKKLDEIQLLLHGLDLGYLTDIMTENDITWSHLLSMEKEDLEKIGVTDPGDQQKVMNALQQMTLDKVDLNTIDQFGAADSGSEEFYNFLISVRQQCCYLTETIQDVMSRFPCHPSQIVFSLDPKKEAQAICNQLVIQTEDLQKEVICLHKLLCQLDDTEESCQPPPPESRSYWRMRFLSRAALSVLGATCFLVVYGATSGLCGHPSPGLLLKSGDRYNCYRCLERRLSCSAPKMS</sequence>
<dbReference type="CDD" id="cd09521">
    <property type="entry name" value="SAM_ASZ1"/>
    <property type="match status" value="1"/>
</dbReference>
<accession>A0A3B5KJ08</accession>
<evidence type="ECO:0000256" key="5">
    <source>
        <dbReference type="ARBA" id="ARBA00022490"/>
    </source>
</evidence>
<reference evidence="16 17" key="1">
    <citation type="journal article" date="2011" name="Genome Biol. Evol.">
        <title>Integration of the genetic map and genome assembly of fugu facilitates insights into distinct features of genome evolution in teleosts and mammals.</title>
        <authorList>
            <person name="Kai W."/>
            <person name="Kikuchi K."/>
            <person name="Tohari S."/>
            <person name="Chew A.K."/>
            <person name="Tay A."/>
            <person name="Fujiwara A."/>
            <person name="Hosoya S."/>
            <person name="Suetake H."/>
            <person name="Naruse K."/>
            <person name="Brenner S."/>
            <person name="Suzuki Y."/>
            <person name="Venkatesh B."/>
        </authorList>
    </citation>
    <scope>NUCLEOTIDE SEQUENCE [LARGE SCALE GENOMIC DNA]</scope>
</reference>
<proteinExistence type="predicted"/>
<dbReference type="Gene3D" id="1.25.40.20">
    <property type="entry name" value="Ankyrin repeat-containing domain"/>
    <property type="match status" value="1"/>
</dbReference>
<dbReference type="GO" id="GO:0051321">
    <property type="term" value="P:meiotic cell cycle"/>
    <property type="evidence" value="ECO:0007669"/>
    <property type="project" value="UniProtKB-KW"/>
</dbReference>
<dbReference type="InterPro" id="IPR013761">
    <property type="entry name" value="SAM/pointed_sf"/>
</dbReference>
<dbReference type="InParanoid" id="A0A3B5KJ08"/>
<dbReference type="AlphaFoldDB" id="A0A3B5KJ08"/>
<evidence type="ECO:0000256" key="6">
    <source>
        <dbReference type="ARBA" id="ARBA00022553"/>
    </source>
</evidence>
<evidence type="ECO:0000256" key="14">
    <source>
        <dbReference type="PROSITE-ProRule" id="PRU00023"/>
    </source>
</evidence>
<dbReference type="SUPFAM" id="SSF47769">
    <property type="entry name" value="SAM/Pointed domain"/>
    <property type="match status" value="1"/>
</dbReference>
<dbReference type="Pfam" id="PF07647">
    <property type="entry name" value="SAM_2"/>
    <property type="match status" value="1"/>
</dbReference>
<dbReference type="PROSITE" id="PS50105">
    <property type="entry name" value="SAM_DOMAIN"/>
    <property type="match status" value="1"/>
</dbReference>
<dbReference type="GO" id="GO:0071546">
    <property type="term" value="C:pi-body"/>
    <property type="evidence" value="ECO:0007669"/>
    <property type="project" value="TreeGrafter"/>
</dbReference>
<dbReference type="Pfam" id="PF12796">
    <property type="entry name" value="Ank_2"/>
    <property type="match status" value="1"/>
</dbReference>
<keyword evidence="8" id="KW-0221">Differentiation</keyword>
<feature type="repeat" description="ANK" evidence="14">
    <location>
        <begin position="144"/>
        <end position="176"/>
    </location>
</feature>
<evidence type="ECO:0000256" key="2">
    <source>
        <dbReference type="ARBA" id="ARBA00011479"/>
    </source>
</evidence>
<dbReference type="InterPro" id="IPR036770">
    <property type="entry name" value="Ankyrin_rpt-contain_sf"/>
</dbReference>
<keyword evidence="11" id="KW-0943">RNA-mediated gene silencing</keyword>
<dbReference type="InterPro" id="IPR001660">
    <property type="entry name" value="SAM"/>
</dbReference>
<keyword evidence="12" id="KW-0469">Meiosis</keyword>